<proteinExistence type="predicted"/>
<protein>
    <recommendedName>
        <fullName evidence="3">F-box domain-containing protein</fullName>
    </recommendedName>
</protein>
<name>A0ABR1JML3_9AGAR</name>
<dbReference type="Proteomes" id="UP001498398">
    <property type="component" value="Unassembled WGS sequence"/>
</dbReference>
<evidence type="ECO:0000313" key="2">
    <source>
        <dbReference type="Proteomes" id="UP001498398"/>
    </source>
</evidence>
<dbReference type="InterPro" id="IPR032675">
    <property type="entry name" value="LRR_dom_sf"/>
</dbReference>
<reference evidence="1 2" key="1">
    <citation type="submission" date="2024-01" db="EMBL/GenBank/DDBJ databases">
        <title>A draft genome for the cacao thread blight pathogen Marasmiellus scandens.</title>
        <authorList>
            <person name="Baruah I.K."/>
            <person name="Leung J."/>
            <person name="Bukari Y."/>
            <person name="Amoako-Attah I."/>
            <person name="Meinhardt L.W."/>
            <person name="Bailey B.A."/>
            <person name="Cohen S.P."/>
        </authorList>
    </citation>
    <scope>NUCLEOTIDE SEQUENCE [LARGE SCALE GENOMIC DNA]</scope>
    <source>
        <strain evidence="1 2">GH-19</strain>
    </source>
</reference>
<gene>
    <name evidence="1" type="ORF">VKT23_007671</name>
</gene>
<sequence>MFPEPEKLEETTIVVNLLEWTRYCLERSQNRPIEIVFQSPFNDYQGFSGYRCMNPFIDLLFEESQRWRRVHLSLYSSQIEELSLPKTLPFLEFFHLHVADLSQFSYNLPPIVAPRLQELVFSDMLLPPNSGIPKFEVSVSPNLTNLYLSHVSVYSALQYLAQAPPTVSVNADLAFYYQGPLMTVPITSRTSALTTVSGGDLTTVGLNDPLCDLFNNITSLPNVHLFDFTGNRCQGGPFPHASFISFLSRRRPDETPITKLSFKRWIFEDESLLQILNLLPALEHLAINENFSPALYNPFYYQDRTDRTLSGSFLRALCIPANRSASKCILPRLKNLTLIFEKEVDYEAVEDLIRSRRRNSQCTGLGGVNVSRLDHVSISVPRKLADLEDIEMLQMMDGVIVKSV</sequence>
<accession>A0ABR1JML3</accession>
<organism evidence="1 2">
    <name type="scientific">Marasmiellus scandens</name>
    <dbReference type="NCBI Taxonomy" id="2682957"/>
    <lineage>
        <taxon>Eukaryota</taxon>
        <taxon>Fungi</taxon>
        <taxon>Dikarya</taxon>
        <taxon>Basidiomycota</taxon>
        <taxon>Agaricomycotina</taxon>
        <taxon>Agaricomycetes</taxon>
        <taxon>Agaricomycetidae</taxon>
        <taxon>Agaricales</taxon>
        <taxon>Marasmiineae</taxon>
        <taxon>Omphalotaceae</taxon>
        <taxon>Marasmiellus</taxon>
    </lineage>
</organism>
<dbReference type="SUPFAM" id="SSF52058">
    <property type="entry name" value="L domain-like"/>
    <property type="match status" value="1"/>
</dbReference>
<evidence type="ECO:0000313" key="1">
    <source>
        <dbReference type="EMBL" id="KAK7463085.1"/>
    </source>
</evidence>
<dbReference type="Gene3D" id="3.80.10.10">
    <property type="entry name" value="Ribonuclease Inhibitor"/>
    <property type="match status" value="1"/>
</dbReference>
<dbReference type="EMBL" id="JBANRG010000010">
    <property type="protein sequence ID" value="KAK7463085.1"/>
    <property type="molecule type" value="Genomic_DNA"/>
</dbReference>
<evidence type="ECO:0008006" key="3">
    <source>
        <dbReference type="Google" id="ProtNLM"/>
    </source>
</evidence>
<keyword evidence="2" id="KW-1185">Reference proteome</keyword>
<comment type="caution">
    <text evidence="1">The sequence shown here is derived from an EMBL/GenBank/DDBJ whole genome shotgun (WGS) entry which is preliminary data.</text>
</comment>